<dbReference type="InterPro" id="IPR040844">
    <property type="entry name" value="PDE4_UCR"/>
</dbReference>
<evidence type="ECO:0000256" key="8">
    <source>
        <dbReference type="SAM" id="MobiDB-lite"/>
    </source>
</evidence>
<dbReference type="GO" id="GO:0007165">
    <property type="term" value="P:signal transduction"/>
    <property type="evidence" value="ECO:0007669"/>
    <property type="project" value="InterPro"/>
</dbReference>
<evidence type="ECO:0000256" key="6">
    <source>
        <dbReference type="ARBA" id="ARBA00023149"/>
    </source>
</evidence>
<feature type="domain" description="PDEase" evidence="9">
    <location>
        <begin position="87"/>
        <end position="243"/>
    </location>
</feature>
<dbReference type="Proteomes" id="UP000228934">
    <property type="component" value="Unassembled WGS sequence"/>
</dbReference>
<dbReference type="GO" id="GO:0046872">
    <property type="term" value="F:metal ion binding"/>
    <property type="evidence" value="ECO:0007669"/>
    <property type="project" value="UniProtKB-KW"/>
</dbReference>
<keyword evidence="4" id="KW-0479">Metal-binding</keyword>
<dbReference type="SUPFAM" id="SSF109604">
    <property type="entry name" value="HD-domain/PDEase-like"/>
    <property type="match status" value="1"/>
</dbReference>
<name>A0A2G9RTL9_AQUCT</name>
<comment type="pathway">
    <text evidence="1">Purine metabolism; 3',5'-cyclic AMP degradation; AMP from 3',5'-cyclic AMP: step 1/1.</text>
</comment>
<evidence type="ECO:0000313" key="10">
    <source>
        <dbReference type="EMBL" id="PIO30523.1"/>
    </source>
</evidence>
<dbReference type="AlphaFoldDB" id="A0A2G9RTL9"/>
<feature type="region of interest" description="Disordered" evidence="8">
    <location>
        <begin position="46"/>
        <end position="69"/>
    </location>
</feature>
<dbReference type="PROSITE" id="PS51845">
    <property type="entry name" value="PDEASE_I_2"/>
    <property type="match status" value="1"/>
</dbReference>
<accession>A0A2G9RTL9</accession>
<dbReference type="GO" id="GO:0006198">
    <property type="term" value="P:cAMP catabolic process"/>
    <property type="evidence" value="ECO:0007669"/>
    <property type="project" value="UniProtKB-UniPathway"/>
</dbReference>
<evidence type="ECO:0000256" key="7">
    <source>
        <dbReference type="ARBA" id="ARBA00033681"/>
    </source>
</evidence>
<reference evidence="11" key="1">
    <citation type="journal article" date="2017" name="Nat. Commun.">
        <title>The North American bullfrog draft genome provides insight into hormonal regulation of long noncoding RNA.</title>
        <authorList>
            <person name="Hammond S.A."/>
            <person name="Warren R.L."/>
            <person name="Vandervalk B.P."/>
            <person name="Kucuk E."/>
            <person name="Khan H."/>
            <person name="Gibb E.A."/>
            <person name="Pandoh P."/>
            <person name="Kirk H."/>
            <person name="Zhao Y."/>
            <person name="Jones M."/>
            <person name="Mungall A.J."/>
            <person name="Coope R."/>
            <person name="Pleasance S."/>
            <person name="Moore R.A."/>
            <person name="Holt R.A."/>
            <person name="Round J.M."/>
            <person name="Ohora S."/>
            <person name="Walle B.V."/>
            <person name="Veldhoen N."/>
            <person name="Helbing C.C."/>
            <person name="Birol I."/>
        </authorList>
    </citation>
    <scope>NUCLEOTIDE SEQUENCE [LARGE SCALE GENOMIC DNA]</scope>
</reference>
<sequence length="243" mass="27496">MGCSLWAKFKRMLNRELTHLSETSRSGNQVSEYISSTFLEKQHEVEIPSPTTKEKEKKKRPMSQISGVKKLTHSSSLTICSIPRFGVKTDQEELLSKEIEEANKWGLDIFKVAEYSGNRPLTVIMYGIFQERDLLKTFRIPSDTFITYMMTLEDHYHSDVAYHNNIHAADVAQSTHVLLSTPALEVSVFSAFCEYSIFIIKVNRASLNGDPRSRSGPNRSHPDRSGRAIKKPVLLSAVTLQSS</sequence>
<keyword evidence="6" id="KW-0114">cAMP</keyword>
<evidence type="ECO:0000259" key="9">
    <source>
        <dbReference type="PROSITE" id="PS51845"/>
    </source>
</evidence>
<evidence type="ECO:0000256" key="4">
    <source>
        <dbReference type="ARBA" id="ARBA00022723"/>
    </source>
</evidence>
<dbReference type="OrthoDB" id="189220at2759"/>
<dbReference type="EC" id="3.1.4.53" evidence="3"/>
<evidence type="ECO:0000256" key="3">
    <source>
        <dbReference type="ARBA" id="ARBA00012276"/>
    </source>
</evidence>
<organism evidence="10 11">
    <name type="scientific">Aquarana catesbeiana</name>
    <name type="common">American bullfrog</name>
    <name type="synonym">Rana catesbeiana</name>
    <dbReference type="NCBI Taxonomy" id="8400"/>
    <lineage>
        <taxon>Eukaryota</taxon>
        <taxon>Metazoa</taxon>
        <taxon>Chordata</taxon>
        <taxon>Craniata</taxon>
        <taxon>Vertebrata</taxon>
        <taxon>Euteleostomi</taxon>
        <taxon>Amphibia</taxon>
        <taxon>Batrachia</taxon>
        <taxon>Anura</taxon>
        <taxon>Neobatrachia</taxon>
        <taxon>Ranoidea</taxon>
        <taxon>Ranidae</taxon>
        <taxon>Aquarana</taxon>
    </lineage>
</organism>
<keyword evidence="5" id="KW-0378">Hydrolase</keyword>
<dbReference type="EMBL" id="KV936119">
    <property type="protein sequence ID" value="PIO30523.1"/>
    <property type="molecule type" value="Genomic_DNA"/>
</dbReference>
<evidence type="ECO:0000256" key="2">
    <source>
        <dbReference type="ARBA" id="ARBA00009517"/>
    </source>
</evidence>
<dbReference type="UniPathway" id="UPA00762">
    <property type="reaction ID" value="UER00747"/>
</dbReference>
<evidence type="ECO:0000256" key="1">
    <source>
        <dbReference type="ARBA" id="ARBA00004703"/>
    </source>
</evidence>
<protein>
    <recommendedName>
        <fullName evidence="3">3',5'-cyclic-AMP phosphodiesterase</fullName>
        <ecNumber evidence="3">3.1.4.53</ecNumber>
    </recommendedName>
</protein>
<proteinExistence type="inferred from homology"/>
<dbReference type="InterPro" id="IPR002073">
    <property type="entry name" value="PDEase_catalytic_dom"/>
</dbReference>
<dbReference type="Gene3D" id="1.10.1300.10">
    <property type="entry name" value="3'5'-cyclic nucleotide phosphodiesterase, catalytic domain"/>
    <property type="match status" value="1"/>
</dbReference>
<comment type="similarity">
    <text evidence="2">Belongs to the cyclic nucleotide phosphodiesterase family. PDE4 subfamily.</text>
</comment>
<dbReference type="PANTHER" id="PTHR11347">
    <property type="entry name" value="CYCLIC NUCLEOTIDE PHOSPHODIESTERASE"/>
    <property type="match status" value="1"/>
</dbReference>
<keyword evidence="11" id="KW-1185">Reference proteome</keyword>
<dbReference type="Pfam" id="PF18100">
    <property type="entry name" value="PDE4_UCR"/>
    <property type="match status" value="1"/>
</dbReference>
<gene>
    <name evidence="10" type="ORF">AB205_0167450</name>
</gene>
<dbReference type="InterPro" id="IPR036971">
    <property type="entry name" value="PDEase_catalytic_dom_sf"/>
</dbReference>
<dbReference type="GO" id="GO:0004115">
    <property type="term" value="F:3',5'-cyclic-AMP phosphodiesterase activity"/>
    <property type="evidence" value="ECO:0007669"/>
    <property type="project" value="UniProtKB-EC"/>
</dbReference>
<evidence type="ECO:0000256" key="5">
    <source>
        <dbReference type="ARBA" id="ARBA00022801"/>
    </source>
</evidence>
<comment type="catalytic activity">
    <reaction evidence="7">
        <text>3',5'-cyclic AMP + H2O = AMP + H(+)</text>
        <dbReference type="Rhea" id="RHEA:25277"/>
        <dbReference type="ChEBI" id="CHEBI:15377"/>
        <dbReference type="ChEBI" id="CHEBI:15378"/>
        <dbReference type="ChEBI" id="CHEBI:58165"/>
        <dbReference type="ChEBI" id="CHEBI:456215"/>
        <dbReference type="EC" id="3.1.4.53"/>
    </reaction>
    <physiologicalReaction direction="left-to-right" evidence="7">
        <dbReference type="Rhea" id="RHEA:25278"/>
    </physiologicalReaction>
</comment>
<evidence type="ECO:0000313" key="11">
    <source>
        <dbReference type="Proteomes" id="UP000228934"/>
    </source>
</evidence>